<sequence length="245" mass="27373">MNVTSTSLTRASFYVVYDIPPKALDQRDIPPIQMVFLTSLSLRLVNTSLNSAYTLPIEMGALKDFTVEWADSYTPFEWDIKMYIKLLGSASSSLRSFRLSDLPSYPAPGKWRHRNVHMVSSDDLDELLRTVPNLETFSLPTSISVPKSILTRISNGTLLPCLNDFGLATKEHTESILSHVRFRNQDYTTAVVSPITALRLTLPSTSEVGRVDIQSQVDSLALTKGYSLMFLGPCFVCSSFCYFGH</sequence>
<dbReference type="InParanoid" id="A0A409VSU4"/>
<dbReference type="OrthoDB" id="2992500at2759"/>
<reference evidence="1 2" key="1">
    <citation type="journal article" date="2018" name="Evol. Lett.">
        <title>Horizontal gene cluster transfer increased hallucinogenic mushroom diversity.</title>
        <authorList>
            <person name="Reynolds H.T."/>
            <person name="Vijayakumar V."/>
            <person name="Gluck-Thaler E."/>
            <person name="Korotkin H.B."/>
            <person name="Matheny P.B."/>
            <person name="Slot J.C."/>
        </authorList>
    </citation>
    <scope>NUCLEOTIDE SEQUENCE [LARGE SCALE GENOMIC DNA]</scope>
    <source>
        <strain evidence="1 2">SRW20</strain>
    </source>
</reference>
<accession>A0A409VSU4</accession>
<gene>
    <name evidence="1" type="ORF">CVT26_002567</name>
</gene>
<dbReference type="STRING" id="231916.A0A409VSU4"/>
<proteinExistence type="predicted"/>
<organism evidence="1 2">
    <name type="scientific">Gymnopilus dilepis</name>
    <dbReference type="NCBI Taxonomy" id="231916"/>
    <lineage>
        <taxon>Eukaryota</taxon>
        <taxon>Fungi</taxon>
        <taxon>Dikarya</taxon>
        <taxon>Basidiomycota</taxon>
        <taxon>Agaricomycotina</taxon>
        <taxon>Agaricomycetes</taxon>
        <taxon>Agaricomycetidae</taxon>
        <taxon>Agaricales</taxon>
        <taxon>Agaricineae</taxon>
        <taxon>Hymenogastraceae</taxon>
        <taxon>Gymnopilus</taxon>
    </lineage>
</organism>
<keyword evidence="2" id="KW-1185">Reference proteome</keyword>
<comment type="caution">
    <text evidence="1">The sequence shown here is derived from an EMBL/GenBank/DDBJ whole genome shotgun (WGS) entry which is preliminary data.</text>
</comment>
<name>A0A409VSU4_9AGAR</name>
<dbReference type="Proteomes" id="UP000284706">
    <property type="component" value="Unassembled WGS sequence"/>
</dbReference>
<evidence type="ECO:0000313" key="1">
    <source>
        <dbReference type="EMBL" id="PPQ69334.1"/>
    </source>
</evidence>
<dbReference type="AlphaFoldDB" id="A0A409VSU4"/>
<protein>
    <submittedName>
        <fullName evidence="1">Uncharacterized protein</fullName>
    </submittedName>
</protein>
<evidence type="ECO:0000313" key="2">
    <source>
        <dbReference type="Proteomes" id="UP000284706"/>
    </source>
</evidence>
<dbReference type="EMBL" id="NHYE01005575">
    <property type="protein sequence ID" value="PPQ69334.1"/>
    <property type="molecule type" value="Genomic_DNA"/>
</dbReference>